<reference evidence="1" key="1">
    <citation type="submission" date="2015-12" db="EMBL/GenBank/DDBJ databases">
        <title>Update maize B73 reference genome by single molecule sequencing technologies.</title>
        <authorList>
            <consortium name="Maize Genome Sequencing Project"/>
            <person name="Ware D."/>
        </authorList>
    </citation>
    <scope>NUCLEOTIDE SEQUENCE [LARGE SCALE GENOMIC DNA]</scope>
    <source>
        <tissue evidence="1">Seedling</tissue>
    </source>
</reference>
<protein>
    <submittedName>
        <fullName evidence="1">Protein EMSY-LIKE 4</fullName>
    </submittedName>
</protein>
<organism evidence="1">
    <name type="scientific">Zea mays</name>
    <name type="common">Maize</name>
    <dbReference type="NCBI Taxonomy" id="4577"/>
    <lineage>
        <taxon>Eukaryota</taxon>
        <taxon>Viridiplantae</taxon>
        <taxon>Streptophyta</taxon>
        <taxon>Embryophyta</taxon>
        <taxon>Tracheophyta</taxon>
        <taxon>Spermatophyta</taxon>
        <taxon>Magnoliopsida</taxon>
        <taxon>Liliopsida</taxon>
        <taxon>Poales</taxon>
        <taxon>Poaceae</taxon>
        <taxon>PACMAD clade</taxon>
        <taxon>Panicoideae</taxon>
        <taxon>Andropogonodae</taxon>
        <taxon>Andropogoneae</taxon>
        <taxon>Tripsacinae</taxon>
        <taxon>Zea</taxon>
    </lineage>
</organism>
<accession>A0A1D6I780</accession>
<dbReference type="AlphaFoldDB" id="A0A1D6I780"/>
<name>A0A1D6I780_MAIZE</name>
<evidence type="ECO:0000313" key="1">
    <source>
        <dbReference type="EMBL" id="ONM55918.1"/>
    </source>
</evidence>
<dbReference type="EMBL" id="CM007650">
    <property type="protein sequence ID" value="ONM55918.1"/>
    <property type="molecule type" value="Genomic_DNA"/>
</dbReference>
<proteinExistence type="predicted"/>
<gene>
    <name evidence="1" type="ORF">ZEAMMB73_Zm00001d020946</name>
</gene>
<sequence length="126" mass="13976">MHIRNAHPSADHLTCCIHASHISLIDFCVIEDMAMEDRRGSAGVLGNGTALLLSCWNWKINMHLCITYLDHRTNKPHYGKKIDMPENGAWKLLMPEMGFAGYTKLSARGAGICKCQNCLNGVSYVA</sequence>